<organism evidence="1">
    <name type="scientific">Timema californicum</name>
    <name type="common">California timema</name>
    <name type="synonym">Walking stick</name>
    <dbReference type="NCBI Taxonomy" id="61474"/>
    <lineage>
        <taxon>Eukaryota</taxon>
        <taxon>Metazoa</taxon>
        <taxon>Ecdysozoa</taxon>
        <taxon>Arthropoda</taxon>
        <taxon>Hexapoda</taxon>
        <taxon>Insecta</taxon>
        <taxon>Pterygota</taxon>
        <taxon>Neoptera</taxon>
        <taxon>Polyneoptera</taxon>
        <taxon>Phasmatodea</taxon>
        <taxon>Timematodea</taxon>
        <taxon>Timematoidea</taxon>
        <taxon>Timematidae</taxon>
        <taxon>Timema</taxon>
    </lineage>
</organism>
<evidence type="ECO:0000313" key="1">
    <source>
        <dbReference type="EMBL" id="CAD7582017.1"/>
    </source>
</evidence>
<reference evidence="1" key="1">
    <citation type="submission" date="2020-11" db="EMBL/GenBank/DDBJ databases">
        <authorList>
            <person name="Tran Van P."/>
        </authorList>
    </citation>
    <scope>NUCLEOTIDE SEQUENCE</scope>
</reference>
<accession>A0A7R9JMG1</accession>
<gene>
    <name evidence="1" type="ORF">TCMB3V08_LOCUS14550</name>
</gene>
<dbReference type="AlphaFoldDB" id="A0A7R9JMG1"/>
<protein>
    <submittedName>
        <fullName evidence="1">(California timema) hypothetical protein</fullName>
    </submittedName>
</protein>
<dbReference type="EMBL" id="OE248468">
    <property type="protein sequence ID" value="CAD7582017.1"/>
    <property type="molecule type" value="Genomic_DNA"/>
</dbReference>
<sequence length="70" mass="7392">MSAEDVSAGTVSGVVFAYIHGAEGLMSGEQGDCNPYCMLFKKGTKVTTRPTCLGPSLHKLLAHINHLTAK</sequence>
<name>A0A7R9JMG1_TIMCA</name>
<proteinExistence type="predicted"/>